<dbReference type="RefSeq" id="WP_146525510.1">
    <property type="nucleotide sequence ID" value="NZ_SJPV01000002.1"/>
</dbReference>
<keyword evidence="4" id="KW-1185">Reference proteome</keyword>
<feature type="domain" description="CusB-like beta-barrel" evidence="2">
    <location>
        <begin position="222"/>
        <end position="290"/>
    </location>
</feature>
<dbReference type="OrthoDB" id="9806939at2"/>
<dbReference type="Pfam" id="PF25954">
    <property type="entry name" value="Beta-barrel_RND_2"/>
    <property type="match status" value="1"/>
</dbReference>
<evidence type="ECO:0000313" key="4">
    <source>
        <dbReference type="Proteomes" id="UP000319143"/>
    </source>
</evidence>
<gene>
    <name evidence="3" type="ORF">Poly41_18430</name>
</gene>
<protein>
    <submittedName>
        <fullName evidence="3">Multidrug resistance protein MdtN</fullName>
    </submittedName>
</protein>
<sequence>MNLLNHWTPLGFAMRQACCFGMLMVCAVGATENTHAQAVRRSAQRMLVYDGFTEPDCDVMVAAVDVGLLREMLVEVGDVVEQGQLIASLDDDLQRSAVQIARLQAEMKGNLDATAAELSLQQSRAVILRELQQKDMARPDELRRAEADLEISQARDLTAREQAALRLLELQRYELQLERRQIRSPKRGVISHLYREPGEYVSPSDAVIARLLVIDKLIGVFNVPAEEIGMIRVGSPGRVYLRSTGSTIATQIQSIAPDIDGESGTVQIRVELDNSSHSLRAGDRCTLSISPDAQPSVSLVPTPAWLSNQETRSR</sequence>
<dbReference type="GO" id="GO:0015562">
    <property type="term" value="F:efflux transmembrane transporter activity"/>
    <property type="evidence" value="ECO:0007669"/>
    <property type="project" value="TreeGrafter"/>
</dbReference>
<comment type="similarity">
    <text evidence="1">Belongs to the membrane fusion protein (MFP) (TC 8.A.1) family.</text>
</comment>
<dbReference type="SUPFAM" id="SSF111369">
    <property type="entry name" value="HlyD-like secretion proteins"/>
    <property type="match status" value="1"/>
</dbReference>
<proteinExistence type="inferred from homology"/>
<accession>A0A5C6DWG4</accession>
<dbReference type="InterPro" id="IPR006143">
    <property type="entry name" value="RND_pump_MFP"/>
</dbReference>
<dbReference type="NCBIfam" id="TIGR01730">
    <property type="entry name" value="RND_mfp"/>
    <property type="match status" value="1"/>
</dbReference>
<dbReference type="GO" id="GO:1990281">
    <property type="term" value="C:efflux pump complex"/>
    <property type="evidence" value="ECO:0007669"/>
    <property type="project" value="TreeGrafter"/>
</dbReference>
<dbReference type="Gene3D" id="2.40.30.170">
    <property type="match status" value="1"/>
</dbReference>
<organism evidence="3 4">
    <name type="scientific">Novipirellula artificiosorum</name>
    <dbReference type="NCBI Taxonomy" id="2528016"/>
    <lineage>
        <taxon>Bacteria</taxon>
        <taxon>Pseudomonadati</taxon>
        <taxon>Planctomycetota</taxon>
        <taxon>Planctomycetia</taxon>
        <taxon>Pirellulales</taxon>
        <taxon>Pirellulaceae</taxon>
        <taxon>Novipirellula</taxon>
    </lineage>
</organism>
<dbReference type="InterPro" id="IPR058792">
    <property type="entry name" value="Beta-barrel_RND_2"/>
</dbReference>
<comment type="caution">
    <text evidence="3">The sequence shown here is derived from an EMBL/GenBank/DDBJ whole genome shotgun (WGS) entry which is preliminary data.</text>
</comment>
<name>A0A5C6DWG4_9BACT</name>
<dbReference type="Proteomes" id="UP000319143">
    <property type="component" value="Unassembled WGS sequence"/>
</dbReference>
<dbReference type="Gene3D" id="2.40.50.100">
    <property type="match status" value="1"/>
</dbReference>
<reference evidence="3 4" key="1">
    <citation type="submission" date="2019-02" db="EMBL/GenBank/DDBJ databases">
        <title>Deep-cultivation of Planctomycetes and their phenomic and genomic characterization uncovers novel biology.</title>
        <authorList>
            <person name="Wiegand S."/>
            <person name="Jogler M."/>
            <person name="Boedeker C."/>
            <person name="Pinto D."/>
            <person name="Vollmers J."/>
            <person name="Rivas-Marin E."/>
            <person name="Kohn T."/>
            <person name="Peeters S.H."/>
            <person name="Heuer A."/>
            <person name="Rast P."/>
            <person name="Oberbeckmann S."/>
            <person name="Bunk B."/>
            <person name="Jeske O."/>
            <person name="Meyerdierks A."/>
            <person name="Storesund J.E."/>
            <person name="Kallscheuer N."/>
            <person name="Luecker S."/>
            <person name="Lage O.M."/>
            <person name="Pohl T."/>
            <person name="Merkel B.J."/>
            <person name="Hornburger P."/>
            <person name="Mueller R.-W."/>
            <person name="Bruemmer F."/>
            <person name="Labrenz M."/>
            <person name="Spormann A.M."/>
            <person name="Op Den Camp H."/>
            <person name="Overmann J."/>
            <person name="Amann R."/>
            <person name="Jetten M.S.M."/>
            <person name="Mascher T."/>
            <person name="Medema M.H."/>
            <person name="Devos D.P."/>
            <person name="Kaster A.-K."/>
            <person name="Ovreas L."/>
            <person name="Rohde M."/>
            <person name="Galperin M.Y."/>
            <person name="Jogler C."/>
        </authorList>
    </citation>
    <scope>NUCLEOTIDE SEQUENCE [LARGE SCALE GENOMIC DNA]</scope>
    <source>
        <strain evidence="3 4">Poly41</strain>
    </source>
</reference>
<evidence type="ECO:0000259" key="2">
    <source>
        <dbReference type="Pfam" id="PF25954"/>
    </source>
</evidence>
<dbReference type="PANTHER" id="PTHR30469:SF15">
    <property type="entry name" value="HLYD FAMILY OF SECRETION PROTEINS"/>
    <property type="match status" value="1"/>
</dbReference>
<evidence type="ECO:0000256" key="1">
    <source>
        <dbReference type="ARBA" id="ARBA00009477"/>
    </source>
</evidence>
<dbReference type="AlphaFoldDB" id="A0A5C6DWG4"/>
<dbReference type="PANTHER" id="PTHR30469">
    <property type="entry name" value="MULTIDRUG RESISTANCE PROTEIN MDTA"/>
    <property type="match status" value="1"/>
</dbReference>
<evidence type="ECO:0000313" key="3">
    <source>
        <dbReference type="EMBL" id="TWU41008.1"/>
    </source>
</evidence>
<dbReference type="EMBL" id="SJPV01000002">
    <property type="protein sequence ID" value="TWU41008.1"/>
    <property type="molecule type" value="Genomic_DNA"/>
</dbReference>
<dbReference type="Gene3D" id="1.10.287.470">
    <property type="entry name" value="Helix hairpin bin"/>
    <property type="match status" value="1"/>
</dbReference>